<comment type="caution">
    <text evidence="1">The sequence shown here is derived from an EMBL/GenBank/DDBJ whole genome shotgun (WGS) entry which is preliminary data.</text>
</comment>
<protein>
    <submittedName>
        <fullName evidence="1">Uncharacterized protein</fullName>
    </submittedName>
</protein>
<reference evidence="1" key="1">
    <citation type="journal article" date="2019" name="Sci. Rep.">
        <title>Draft genome of Tanacetum cinerariifolium, the natural source of mosquito coil.</title>
        <authorList>
            <person name="Yamashiro T."/>
            <person name="Shiraishi A."/>
            <person name="Satake H."/>
            <person name="Nakayama K."/>
        </authorList>
    </citation>
    <scope>NUCLEOTIDE SEQUENCE</scope>
</reference>
<proteinExistence type="predicted"/>
<accession>A0A6L2MD96</accession>
<dbReference type="AlphaFoldDB" id="A0A6L2MD96"/>
<sequence>MSIPSIESHQMQMDAKTLFEAIQARFSGNDATKKTQKTLLKQMYKNFNAPSTESFGFIFNKLQKIVSQLAILAEYISKKDINMKFLRSLPTEWNTHMVVWRNKADLDTMSIDDLYNNFKIVKQELKRIVISSSSSGSPNMAFLSSPGSNNEVDMASIQVNAASTPVSTVSSPDNTANLSDAISFAEYESKKVLLKNRSLKSQESRPRNQDSSRKTVIMEDTSSKAIVAIDEASFDWSYMADDEVPTNMALMAFSDSEILGMEGKSGQVMKIGIELKGYLLNDGYDDLVQHAGD</sequence>
<gene>
    <name evidence="1" type="ORF">Tci_043846</name>
</gene>
<dbReference type="Pfam" id="PF14223">
    <property type="entry name" value="Retrotran_gag_2"/>
    <property type="match status" value="1"/>
</dbReference>
<organism evidence="1">
    <name type="scientific">Tanacetum cinerariifolium</name>
    <name type="common">Dalmatian daisy</name>
    <name type="synonym">Chrysanthemum cinerariifolium</name>
    <dbReference type="NCBI Taxonomy" id="118510"/>
    <lineage>
        <taxon>Eukaryota</taxon>
        <taxon>Viridiplantae</taxon>
        <taxon>Streptophyta</taxon>
        <taxon>Embryophyta</taxon>
        <taxon>Tracheophyta</taxon>
        <taxon>Spermatophyta</taxon>
        <taxon>Magnoliopsida</taxon>
        <taxon>eudicotyledons</taxon>
        <taxon>Gunneridae</taxon>
        <taxon>Pentapetalae</taxon>
        <taxon>asterids</taxon>
        <taxon>campanulids</taxon>
        <taxon>Asterales</taxon>
        <taxon>Asteraceae</taxon>
        <taxon>Asteroideae</taxon>
        <taxon>Anthemideae</taxon>
        <taxon>Anthemidinae</taxon>
        <taxon>Tanacetum</taxon>
    </lineage>
</organism>
<dbReference type="EMBL" id="BKCJ010006385">
    <property type="protein sequence ID" value="GEU71868.1"/>
    <property type="molecule type" value="Genomic_DNA"/>
</dbReference>
<evidence type="ECO:0000313" key="1">
    <source>
        <dbReference type="EMBL" id="GEU71868.1"/>
    </source>
</evidence>
<name>A0A6L2MD96_TANCI</name>